<protein>
    <recommendedName>
        <fullName evidence="3 5">Argininosuccinate lyase</fullName>
        <ecNumber evidence="3 5">4.3.2.1</ecNumber>
    </recommendedName>
</protein>
<organism evidence="7 8">
    <name type="scientific">Dinghuibacter silviterrae</name>
    <dbReference type="NCBI Taxonomy" id="1539049"/>
    <lineage>
        <taxon>Bacteria</taxon>
        <taxon>Pseudomonadati</taxon>
        <taxon>Bacteroidota</taxon>
        <taxon>Chitinophagia</taxon>
        <taxon>Chitinophagales</taxon>
        <taxon>Chitinophagaceae</taxon>
        <taxon>Dinghuibacter</taxon>
    </lineage>
</organism>
<comment type="catalytic activity">
    <reaction evidence="1">
        <text>2-(N(omega)-L-arginino)succinate = fumarate + L-arginine</text>
        <dbReference type="Rhea" id="RHEA:24020"/>
        <dbReference type="ChEBI" id="CHEBI:29806"/>
        <dbReference type="ChEBI" id="CHEBI:32682"/>
        <dbReference type="ChEBI" id="CHEBI:57472"/>
        <dbReference type="EC" id="4.3.2.1"/>
    </reaction>
</comment>
<comment type="pathway">
    <text evidence="2">Amino-acid biosynthesis; L-arginine biosynthesis; L-arginine from L-ornithine and carbamoyl phosphate: step 3/3.</text>
</comment>
<dbReference type="PANTHER" id="PTHR43814:SF1">
    <property type="entry name" value="ARGININOSUCCINATE LYASE"/>
    <property type="match status" value="1"/>
</dbReference>
<feature type="domain" description="Fumarate lyase N-terminal" evidence="6">
    <location>
        <begin position="44"/>
        <end position="300"/>
    </location>
</feature>
<dbReference type="InterPro" id="IPR022761">
    <property type="entry name" value="Fumarate_lyase_N"/>
</dbReference>
<dbReference type="GO" id="GO:0005829">
    <property type="term" value="C:cytosol"/>
    <property type="evidence" value="ECO:0007669"/>
    <property type="project" value="TreeGrafter"/>
</dbReference>
<dbReference type="InterPro" id="IPR008948">
    <property type="entry name" value="L-Aspartase-like"/>
</dbReference>
<dbReference type="Gene3D" id="1.20.200.10">
    <property type="entry name" value="Fumarase/aspartase (Central domain)"/>
    <property type="match status" value="1"/>
</dbReference>
<dbReference type="PANTHER" id="PTHR43814">
    <property type="entry name" value="ARGININOSUCCINATE LYASE"/>
    <property type="match status" value="1"/>
</dbReference>
<gene>
    <name evidence="7" type="ORF">EDB95_0675</name>
</gene>
<accession>A0A4R8DPK1</accession>
<dbReference type="InterPro" id="IPR020557">
    <property type="entry name" value="Fumarate_lyase_CS"/>
</dbReference>
<dbReference type="NCBIfam" id="TIGR00838">
    <property type="entry name" value="argH"/>
    <property type="match status" value="1"/>
</dbReference>
<dbReference type="EC" id="4.3.2.1" evidence="3 5"/>
<comment type="caution">
    <text evidence="7">The sequence shown here is derived from an EMBL/GenBank/DDBJ whole genome shotgun (WGS) entry which is preliminary data.</text>
</comment>
<evidence type="ECO:0000256" key="1">
    <source>
        <dbReference type="ARBA" id="ARBA00000985"/>
    </source>
</evidence>
<dbReference type="OrthoDB" id="9769623at2"/>
<dbReference type="CDD" id="cd01359">
    <property type="entry name" value="Argininosuccinate_lyase"/>
    <property type="match status" value="1"/>
</dbReference>
<evidence type="ECO:0000256" key="4">
    <source>
        <dbReference type="ARBA" id="ARBA00022571"/>
    </source>
</evidence>
<dbReference type="AlphaFoldDB" id="A0A4R8DPK1"/>
<dbReference type="InterPro" id="IPR024083">
    <property type="entry name" value="Fumarase/histidase_N"/>
</dbReference>
<dbReference type="Proteomes" id="UP000294498">
    <property type="component" value="Unassembled WGS sequence"/>
</dbReference>
<dbReference type="PRINTS" id="PR00145">
    <property type="entry name" value="ARGSUCLYASE"/>
</dbReference>
<dbReference type="InterPro" id="IPR000362">
    <property type="entry name" value="Fumarate_lyase_fam"/>
</dbReference>
<sequence>MEKLWQKDKVSLKEVETFTVGKDRELDLLLAPFDVLGSIAHVTMLGSVGLLEDKEVGVLVQKLREIFALVSEPGFVLEEGVEDIHSQVELMLTRMLGDAGKKIHSARSRNDQVLVDVKLFLRAELTKLMAEVREFFDLLQEKSEAYKEYLFPGYTHLQLAMPSSFGLWFGAYAESLVDDAVQLRAAYTVVNKNPLGSAAGYGSSFPINRTMTTQLLGFDDLNYNVVYAQMGRGKVERIVAMALAGVAETLGRLSMDACLYLNQNFDFISFPAELTTGSSIMPHKKNPDVFELIRSHCNRIKALPGEVMMMTTNLPSGYHRDLQLLKEHLFPAFRTLTECLRMAQLMLRNVSIKKDILKDEKYKYLFSVEVVNRLVSEGVPFRDAYRQVGRDIEAGHFGFDGEVRHTHEGSIGNLCNDAIRSMMEQVMHSFPFARVGAAENSLLGESSS</sequence>
<dbReference type="GO" id="GO:0042450">
    <property type="term" value="P:L-arginine biosynthetic process via ornithine"/>
    <property type="evidence" value="ECO:0007669"/>
    <property type="project" value="UniProtKB-UniRule"/>
</dbReference>
<dbReference type="SUPFAM" id="SSF48557">
    <property type="entry name" value="L-aspartase-like"/>
    <property type="match status" value="1"/>
</dbReference>
<dbReference type="RefSeq" id="WP_133990555.1">
    <property type="nucleotide sequence ID" value="NZ_SODV01000001.1"/>
</dbReference>
<keyword evidence="4" id="KW-0055">Arginine biosynthesis</keyword>
<evidence type="ECO:0000256" key="5">
    <source>
        <dbReference type="NCBIfam" id="TIGR00838"/>
    </source>
</evidence>
<dbReference type="PRINTS" id="PR00149">
    <property type="entry name" value="FUMRATELYASE"/>
</dbReference>
<evidence type="ECO:0000313" key="8">
    <source>
        <dbReference type="Proteomes" id="UP000294498"/>
    </source>
</evidence>
<dbReference type="UniPathway" id="UPA00068">
    <property type="reaction ID" value="UER00114"/>
</dbReference>
<dbReference type="Gene3D" id="1.10.40.30">
    <property type="entry name" value="Fumarase/aspartase (C-terminal domain)"/>
    <property type="match status" value="1"/>
</dbReference>
<proteinExistence type="predicted"/>
<name>A0A4R8DPK1_9BACT</name>
<dbReference type="PROSITE" id="PS00163">
    <property type="entry name" value="FUMARATE_LYASES"/>
    <property type="match status" value="1"/>
</dbReference>
<keyword evidence="4" id="KW-0028">Amino-acid biosynthesis</keyword>
<keyword evidence="8" id="KW-1185">Reference proteome</keyword>
<dbReference type="Pfam" id="PF00206">
    <property type="entry name" value="Lyase_1"/>
    <property type="match status" value="1"/>
</dbReference>
<evidence type="ECO:0000256" key="3">
    <source>
        <dbReference type="ARBA" id="ARBA00012338"/>
    </source>
</evidence>
<dbReference type="Gene3D" id="1.10.275.10">
    <property type="entry name" value="Fumarase/aspartase (N-terminal domain)"/>
    <property type="match status" value="1"/>
</dbReference>
<evidence type="ECO:0000313" key="7">
    <source>
        <dbReference type="EMBL" id="TDW99665.1"/>
    </source>
</evidence>
<dbReference type="InterPro" id="IPR009049">
    <property type="entry name" value="Argininosuccinate_lyase"/>
</dbReference>
<evidence type="ECO:0000259" key="6">
    <source>
        <dbReference type="Pfam" id="PF00206"/>
    </source>
</evidence>
<dbReference type="EMBL" id="SODV01000001">
    <property type="protein sequence ID" value="TDW99665.1"/>
    <property type="molecule type" value="Genomic_DNA"/>
</dbReference>
<dbReference type="GO" id="GO:0004056">
    <property type="term" value="F:argininosuccinate lyase activity"/>
    <property type="evidence" value="ECO:0007669"/>
    <property type="project" value="UniProtKB-UniRule"/>
</dbReference>
<reference evidence="7 8" key="1">
    <citation type="submission" date="2019-03" db="EMBL/GenBank/DDBJ databases">
        <title>Genomic Encyclopedia of Type Strains, Phase IV (KMG-IV): sequencing the most valuable type-strain genomes for metagenomic binning, comparative biology and taxonomic classification.</title>
        <authorList>
            <person name="Goeker M."/>
        </authorList>
    </citation>
    <scope>NUCLEOTIDE SEQUENCE [LARGE SCALE GENOMIC DNA]</scope>
    <source>
        <strain evidence="7 8">DSM 100059</strain>
    </source>
</reference>
<evidence type="ECO:0000256" key="2">
    <source>
        <dbReference type="ARBA" id="ARBA00004941"/>
    </source>
</evidence>
<keyword evidence="7" id="KW-0456">Lyase</keyword>